<dbReference type="AlphaFoldDB" id="A0AAP0MKB7"/>
<accession>A0AAP0MKB7</accession>
<gene>
    <name evidence="1" type="ORF">WN944_001919</name>
</gene>
<organism evidence="1 2">
    <name type="scientific">Citrus x changshan-huyou</name>
    <dbReference type="NCBI Taxonomy" id="2935761"/>
    <lineage>
        <taxon>Eukaryota</taxon>
        <taxon>Viridiplantae</taxon>
        <taxon>Streptophyta</taxon>
        <taxon>Embryophyta</taxon>
        <taxon>Tracheophyta</taxon>
        <taxon>Spermatophyta</taxon>
        <taxon>Magnoliopsida</taxon>
        <taxon>eudicotyledons</taxon>
        <taxon>Gunneridae</taxon>
        <taxon>Pentapetalae</taxon>
        <taxon>rosids</taxon>
        <taxon>malvids</taxon>
        <taxon>Sapindales</taxon>
        <taxon>Rutaceae</taxon>
        <taxon>Aurantioideae</taxon>
        <taxon>Citrus</taxon>
    </lineage>
</organism>
<name>A0AAP0MKB7_9ROSI</name>
<reference evidence="1 2" key="1">
    <citation type="submission" date="2024-05" db="EMBL/GenBank/DDBJ databases">
        <title>Haplotype-resolved chromosome-level genome assembly of Huyou (Citrus changshanensis).</title>
        <authorList>
            <person name="Miao C."/>
            <person name="Chen W."/>
            <person name="Wu Y."/>
            <person name="Wang L."/>
            <person name="Zhao S."/>
            <person name="Grierson D."/>
            <person name="Xu C."/>
            <person name="Chen K."/>
        </authorList>
    </citation>
    <scope>NUCLEOTIDE SEQUENCE [LARGE SCALE GENOMIC DNA]</scope>
    <source>
        <strain evidence="1">01-14</strain>
        <tissue evidence="1">Leaf</tissue>
    </source>
</reference>
<comment type="caution">
    <text evidence="1">The sequence shown here is derived from an EMBL/GenBank/DDBJ whole genome shotgun (WGS) entry which is preliminary data.</text>
</comment>
<evidence type="ECO:0000313" key="1">
    <source>
        <dbReference type="EMBL" id="KAK9209552.1"/>
    </source>
</evidence>
<keyword evidence="2" id="KW-1185">Reference proteome</keyword>
<proteinExistence type="predicted"/>
<dbReference type="EMBL" id="JBCGBO010000004">
    <property type="protein sequence ID" value="KAK9209552.1"/>
    <property type="molecule type" value="Genomic_DNA"/>
</dbReference>
<protein>
    <submittedName>
        <fullName evidence="1">Uncharacterized protein</fullName>
    </submittedName>
</protein>
<evidence type="ECO:0000313" key="2">
    <source>
        <dbReference type="Proteomes" id="UP001428341"/>
    </source>
</evidence>
<dbReference type="Proteomes" id="UP001428341">
    <property type="component" value="Unassembled WGS sequence"/>
</dbReference>
<sequence>MGGSKRFWVGEYDGGGGLSKKLVFWPEFGDKGGDFVVGLISGDHAVVLGVVDQEVERRQPLVDHHPR</sequence>